<dbReference type="Gene3D" id="1.25.40.10">
    <property type="entry name" value="Tetratricopeptide repeat domain"/>
    <property type="match status" value="1"/>
</dbReference>
<dbReference type="InterPro" id="IPR009057">
    <property type="entry name" value="Homeodomain-like_sf"/>
</dbReference>
<dbReference type="PROSITE" id="PS01124">
    <property type="entry name" value="HTH_ARAC_FAMILY_2"/>
    <property type="match status" value="1"/>
</dbReference>
<reference evidence="5" key="1">
    <citation type="journal article" date="2014" name="Int. J. Syst. Evol. Microbiol.">
        <title>Complete genome of a new Firmicutes species belonging to the dominant human colonic microbiota ('Ruminococcus bicirculans') reveals two chromosomes and a selective capacity to utilize plant glucans.</title>
        <authorList>
            <consortium name="NISC Comparative Sequencing Program"/>
            <person name="Wegmann U."/>
            <person name="Louis P."/>
            <person name="Goesmann A."/>
            <person name="Henrissat B."/>
            <person name="Duncan S.H."/>
            <person name="Flint H.J."/>
        </authorList>
    </citation>
    <scope>NUCLEOTIDE SEQUENCE</scope>
    <source>
        <strain evidence="5">CECT 8869</strain>
    </source>
</reference>
<dbReference type="Proteomes" id="UP001168579">
    <property type="component" value="Unassembled WGS sequence"/>
</dbReference>
<sequence>MVLKQIPIIIFSFIQVSLYAQNIENINQYLHKIEELIDLQNSKGQEKLSIQTLINNRLTSSGEKRITACFKLYTYYIYKSTEKAKQFNDEAYELSKNINFESGILKATSNQAYINFIQGEFDTTEKLISKIESQNQLKNFIEILADYESLKSYVFTERGNYDMALENALKLLEIGENSNNAYVLMKAYSAISHVYLRLGNYEKSLKNCLLSLDYVLELEKIQYLFPKIDEIARMTHKINGSLKASEIYDFYLRMEKKTPGPGGYIQSVVYMNIADILMEENKFSKAELFLNKALELISFNNYRFRKPRVFVLKAELDMKMQDTITAISNFRKGFRAAKEIDAYDVIKSASKSLSSLLKATEDTIQASYFSNIYTTVSDSLFSIELEQRIKILEATRKINEISKQKELLVLRSESQEERYKYTILILALTFISGLIATFSYYKIKKKNKFLFDRTKELAVEKLNQKKFVIQQNNSNPKILKNNSKAKECYLDEDVKDIILTKLKRLEDELFFLDPKCRLHDLAEDLQTNQKYLSQVINHEKETNFNNYINGLRITYLLNRFLEDEDFRNSKLSYIAVSSGFNNLNTFHTAFKKHLGILPSSFIKQLNAEEKYNDKVTIQSKYS</sequence>
<keyword evidence="2" id="KW-0804">Transcription</keyword>
<dbReference type="Pfam" id="PF13181">
    <property type="entry name" value="TPR_8"/>
    <property type="match status" value="1"/>
</dbReference>
<organism evidence="5 6">
    <name type="scientific">Maribacter confluentis</name>
    <dbReference type="NCBI Taxonomy" id="1656093"/>
    <lineage>
        <taxon>Bacteria</taxon>
        <taxon>Pseudomonadati</taxon>
        <taxon>Bacteroidota</taxon>
        <taxon>Flavobacteriia</taxon>
        <taxon>Flavobacteriales</taxon>
        <taxon>Flavobacteriaceae</taxon>
        <taxon>Maribacter</taxon>
    </lineage>
</organism>
<feature type="transmembrane region" description="Helical" evidence="3">
    <location>
        <begin position="421"/>
        <end position="441"/>
    </location>
</feature>
<evidence type="ECO:0000313" key="6">
    <source>
        <dbReference type="Proteomes" id="UP001168579"/>
    </source>
</evidence>
<name>A0ABT8RPP8_9FLAO</name>
<gene>
    <name evidence="5" type="ORF">Q2T41_09395</name>
</gene>
<dbReference type="Pfam" id="PF12833">
    <property type="entry name" value="HTH_18"/>
    <property type="match status" value="1"/>
</dbReference>
<evidence type="ECO:0000313" key="5">
    <source>
        <dbReference type="EMBL" id="MDO1512868.1"/>
    </source>
</evidence>
<reference evidence="5" key="2">
    <citation type="submission" date="2023-06" db="EMBL/GenBank/DDBJ databases">
        <authorList>
            <person name="Lucena T."/>
            <person name="Sun Q."/>
        </authorList>
    </citation>
    <scope>NUCLEOTIDE SEQUENCE</scope>
    <source>
        <strain evidence="5">CECT 8869</strain>
    </source>
</reference>
<proteinExistence type="predicted"/>
<accession>A0ABT8RPP8</accession>
<feature type="domain" description="HTH araC/xylS-type" evidence="4">
    <location>
        <begin position="492"/>
        <end position="604"/>
    </location>
</feature>
<evidence type="ECO:0000256" key="1">
    <source>
        <dbReference type="ARBA" id="ARBA00023015"/>
    </source>
</evidence>
<evidence type="ECO:0000256" key="2">
    <source>
        <dbReference type="ARBA" id="ARBA00023163"/>
    </source>
</evidence>
<dbReference type="SUPFAM" id="SSF48452">
    <property type="entry name" value="TPR-like"/>
    <property type="match status" value="2"/>
</dbReference>
<dbReference type="InterPro" id="IPR019734">
    <property type="entry name" value="TPR_rpt"/>
</dbReference>
<evidence type="ECO:0000256" key="3">
    <source>
        <dbReference type="SAM" id="Phobius"/>
    </source>
</evidence>
<dbReference type="InterPro" id="IPR018060">
    <property type="entry name" value="HTH_AraC"/>
</dbReference>
<protein>
    <submittedName>
        <fullName evidence="5">Helix-turn-helix domain-containing protein</fullName>
    </submittedName>
</protein>
<dbReference type="SUPFAM" id="SSF46689">
    <property type="entry name" value="Homeodomain-like"/>
    <property type="match status" value="1"/>
</dbReference>
<dbReference type="RefSeq" id="WP_304435866.1">
    <property type="nucleotide sequence ID" value="NZ_JAUKUC010000001.1"/>
</dbReference>
<keyword evidence="3" id="KW-0812">Transmembrane</keyword>
<comment type="caution">
    <text evidence="5">The sequence shown here is derived from an EMBL/GenBank/DDBJ whole genome shotgun (WGS) entry which is preliminary data.</text>
</comment>
<keyword evidence="3" id="KW-1133">Transmembrane helix</keyword>
<evidence type="ECO:0000259" key="4">
    <source>
        <dbReference type="PROSITE" id="PS01124"/>
    </source>
</evidence>
<keyword evidence="6" id="KW-1185">Reference proteome</keyword>
<dbReference type="SMART" id="SM00342">
    <property type="entry name" value="HTH_ARAC"/>
    <property type="match status" value="1"/>
</dbReference>
<dbReference type="SMART" id="SM00028">
    <property type="entry name" value="TPR"/>
    <property type="match status" value="3"/>
</dbReference>
<keyword evidence="3" id="KW-0472">Membrane</keyword>
<dbReference type="Gene3D" id="1.10.10.60">
    <property type="entry name" value="Homeodomain-like"/>
    <property type="match status" value="2"/>
</dbReference>
<dbReference type="EMBL" id="JAUKUC010000001">
    <property type="protein sequence ID" value="MDO1512868.1"/>
    <property type="molecule type" value="Genomic_DNA"/>
</dbReference>
<keyword evidence="1" id="KW-0805">Transcription regulation</keyword>
<dbReference type="InterPro" id="IPR011990">
    <property type="entry name" value="TPR-like_helical_dom_sf"/>
</dbReference>